<protein>
    <submittedName>
        <fullName evidence="2">Uncharacterized protein</fullName>
    </submittedName>
</protein>
<reference evidence="2" key="1">
    <citation type="submission" date="2020-10" db="EMBL/GenBank/DDBJ databases">
        <authorList>
            <person name="Gilroy R."/>
        </authorList>
    </citation>
    <scope>NUCLEOTIDE SEQUENCE</scope>
    <source>
        <strain evidence="2">CHK178-757</strain>
    </source>
</reference>
<feature type="transmembrane region" description="Helical" evidence="1">
    <location>
        <begin position="7"/>
        <end position="26"/>
    </location>
</feature>
<keyword evidence="1" id="KW-0472">Membrane</keyword>
<dbReference type="Proteomes" id="UP000823927">
    <property type="component" value="Unassembled WGS sequence"/>
</dbReference>
<gene>
    <name evidence="2" type="ORF">IAB46_05920</name>
</gene>
<evidence type="ECO:0000256" key="1">
    <source>
        <dbReference type="SAM" id="Phobius"/>
    </source>
</evidence>
<evidence type="ECO:0000313" key="3">
    <source>
        <dbReference type="Proteomes" id="UP000823927"/>
    </source>
</evidence>
<name>A0A9D1F3Y3_9FIRM</name>
<comment type="caution">
    <text evidence="2">The sequence shown here is derived from an EMBL/GenBank/DDBJ whole genome shotgun (WGS) entry which is preliminary data.</text>
</comment>
<evidence type="ECO:0000313" key="2">
    <source>
        <dbReference type="EMBL" id="HIS47088.1"/>
    </source>
</evidence>
<keyword evidence="1" id="KW-1133">Transmembrane helix</keyword>
<dbReference type="EMBL" id="DVIT01000022">
    <property type="protein sequence ID" value="HIS47088.1"/>
    <property type="molecule type" value="Genomic_DNA"/>
</dbReference>
<accession>A0A9D1F3Y3</accession>
<reference evidence="2" key="2">
    <citation type="journal article" date="2021" name="PeerJ">
        <title>Extensive microbial diversity within the chicken gut microbiome revealed by metagenomics and culture.</title>
        <authorList>
            <person name="Gilroy R."/>
            <person name="Ravi A."/>
            <person name="Getino M."/>
            <person name="Pursley I."/>
            <person name="Horton D.L."/>
            <person name="Alikhan N.F."/>
            <person name="Baker D."/>
            <person name="Gharbi K."/>
            <person name="Hall N."/>
            <person name="Watson M."/>
            <person name="Adriaenssens E.M."/>
            <person name="Foster-Nyarko E."/>
            <person name="Jarju S."/>
            <person name="Secka A."/>
            <person name="Antonio M."/>
            <person name="Oren A."/>
            <person name="Chaudhuri R.R."/>
            <person name="La Ragione R."/>
            <person name="Hildebrand F."/>
            <person name="Pallen M.J."/>
        </authorList>
    </citation>
    <scope>NUCLEOTIDE SEQUENCE</scope>
    <source>
        <strain evidence="2">CHK178-757</strain>
    </source>
</reference>
<proteinExistence type="predicted"/>
<keyword evidence="1" id="KW-0812">Transmembrane</keyword>
<dbReference type="AlphaFoldDB" id="A0A9D1F3Y3"/>
<sequence length="356" mass="40732">MLRKHRFFIAGMALTMVIVLLCMILPGQLLKLQSRRHVGEIIRADQEYYADNVSALDTVDFNAKTRVAMFTDQWKCEKTPVQAWKLDGAVVLDDEIRAFAHSIFQNFTETFWLEAISDARQNGLSPWIFWDMDEDAKTWLQLVTALFYKDTYDQVMKKLSQPECTLYKYSDSVLKTYEFYVWECVVKDDELGLDCSLSIDAVTLDIYSMHIGGRQFDGLPWGQAADALFVYNYDAFMAIFNMFSESMDEIAGSTWLVIPSYMLMMVYGSMGNTLVGPGFGFSASTLERITQKDAMFPGYSFFEGNYFYRSDLICSSYGSSGTLMFEDEEGCVLYANTDDSHGLTWYLTSEPDDDLQ</sequence>
<organism evidence="2 3">
    <name type="scientific">Candidatus Scybalocola faecigallinarum</name>
    <dbReference type="NCBI Taxonomy" id="2840941"/>
    <lineage>
        <taxon>Bacteria</taxon>
        <taxon>Bacillati</taxon>
        <taxon>Bacillota</taxon>
        <taxon>Clostridia</taxon>
        <taxon>Lachnospirales</taxon>
        <taxon>Lachnospiraceae</taxon>
        <taxon>Lachnospiraceae incertae sedis</taxon>
        <taxon>Candidatus Scybalocola (ex Gilroy et al. 2021)</taxon>
    </lineage>
</organism>